<feature type="transmembrane region" description="Helical" evidence="1">
    <location>
        <begin position="82"/>
        <end position="103"/>
    </location>
</feature>
<evidence type="ECO:0000256" key="1">
    <source>
        <dbReference type="SAM" id="Phobius"/>
    </source>
</evidence>
<keyword evidence="1" id="KW-0472">Membrane</keyword>
<evidence type="ECO:0008006" key="4">
    <source>
        <dbReference type="Google" id="ProtNLM"/>
    </source>
</evidence>
<feature type="transmembrane region" description="Helical" evidence="1">
    <location>
        <begin position="137"/>
        <end position="154"/>
    </location>
</feature>
<keyword evidence="3" id="KW-1185">Reference proteome</keyword>
<evidence type="ECO:0000313" key="2">
    <source>
        <dbReference type="EMBL" id="MFD2731186.1"/>
    </source>
</evidence>
<keyword evidence="1" id="KW-0812">Transmembrane</keyword>
<dbReference type="Proteomes" id="UP001597546">
    <property type="component" value="Unassembled WGS sequence"/>
</dbReference>
<dbReference type="RefSeq" id="WP_379046685.1">
    <property type="nucleotide sequence ID" value="NZ_JBHSKW010000062.1"/>
</dbReference>
<protein>
    <recommendedName>
        <fullName evidence="4">Zinc-finger domain-containing protein</fullName>
    </recommendedName>
</protein>
<organism evidence="2 3">
    <name type="scientific">Pedobacter alpinus</name>
    <dbReference type="NCBI Taxonomy" id="1590643"/>
    <lineage>
        <taxon>Bacteria</taxon>
        <taxon>Pseudomonadati</taxon>
        <taxon>Bacteroidota</taxon>
        <taxon>Sphingobacteriia</taxon>
        <taxon>Sphingobacteriales</taxon>
        <taxon>Sphingobacteriaceae</taxon>
        <taxon>Pedobacter</taxon>
    </lineage>
</organism>
<evidence type="ECO:0000313" key="3">
    <source>
        <dbReference type="Proteomes" id="UP001597546"/>
    </source>
</evidence>
<reference evidence="3" key="1">
    <citation type="journal article" date="2019" name="Int. J. Syst. Evol. Microbiol.">
        <title>The Global Catalogue of Microorganisms (GCM) 10K type strain sequencing project: providing services to taxonomists for standard genome sequencing and annotation.</title>
        <authorList>
            <consortium name="The Broad Institute Genomics Platform"/>
            <consortium name="The Broad Institute Genome Sequencing Center for Infectious Disease"/>
            <person name="Wu L."/>
            <person name="Ma J."/>
        </authorList>
    </citation>
    <scope>NUCLEOTIDE SEQUENCE [LARGE SCALE GENOMIC DNA]</scope>
    <source>
        <strain evidence="3">KCTC 42456</strain>
    </source>
</reference>
<name>A0ABW5TPJ2_9SPHI</name>
<gene>
    <name evidence="2" type="ORF">ACFSSE_05660</name>
</gene>
<sequence length="165" mass="18963">MKNLEEKIWDYIDGLATAEERLDLEVFLKENPLAQEKFDELNAVNLDFKYLKLDGPSMAFSANIMSEINPPLSEKARVDHRIIYAIGGLFFLAMAACFTVAILNTNWNLGTSEQNSSFLQNLSFNTSMASIIKNYPYLFYGFLIFDLAVLLKFVDSYFTRFKESY</sequence>
<keyword evidence="1" id="KW-1133">Transmembrane helix</keyword>
<accession>A0ABW5TPJ2</accession>
<proteinExistence type="predicted"/>
<comment type="caution">
    <text evidence="2">The sequence shown here is derived from an EMBL/GenBank/DDBJ whole genome shotgun (WGS) entry which is preliminary data.</text>
</comment>
<dbReference type="EMBL" id="JBHULV010000016">
    <property type="protein sequence ID" value="MFD2731186.1"/>
    <property type="molecule type" value="Genomic_DNA"/>
</dbReference>